<feature type="chain" id="PRO_5042313325" description="Flagella basal body P-ring formation protein FlgA" evidence="7">
    <location>
        <begin position="27"/>
        <end position="232"/>
    </location>
</feature>
<dbReference type="Proteomes" id="UP000046784">
    <property type="component" value="Unassembled WGS sequence"/>
</dbReference>
<evidence type="ECO:0000256" key="6">
    <source>
        <dbReference type="ARBA" id="ARBA00025643"/>
    </source>
</evidence>
<protein>
    <recommendedName>
        <fullName evidence="3 7">Flagella basal body P-ring formation protein FlgA</fullName>
    </recommendedName>
</protein>
<reference evidence="9 10" key="1">
    <citation type="submission" date="2015-03" db="EMBL/GenBank/DDBJ databases">
        <authorList>
            <consortium name="Pathogen Informatics"/>
            <person name="Murphy D."/>
        </authorList>
    </citation>
    <scope>NUCLEOTIDE SEQUENCE [LARGE SCALE GENOMIC DNA]</scope>
    <source>
        <strain evidence="9 10">3400/83</strain>
    </source>
</reference>
<keyword evidence="7" id="KW-1005">Bacterial flagellum biogenesis</keyword>
<keyword evidence="9" id="KW-0966">Cell projection</keyword>
<evidence type="ECO:0000313" key="10">
    <source>
        <dbReference type="Proteomes" id="UP000046784"/>
    </source>
</evidence>
<dbReference type="InterPro" id="IPR013974">
    <property type="entry name" value="SAF"/>
</dbReference>
<dbReference type="InterPro" id="IPR039246">
    <property type="entry name" value="Flagellar_FlgA"/>
</dbReference>
<dbReference type="CDD" id="cd11614">
    <property type="entry name" value="SAF_CpaB_FlgA_like"/>
    <property type="match status" value="1"/>
</dbReference>
<organism evidence="9 10">
    <name type="scientific">Yersinia frederiksenii</name>
    <dbReference type="NCBI Taxonomy" id="29484"/>
    <lineage>
        <taxon>Bacteria</taxon>
        <taxon>Pseudomonadati</taxon>
        <taxon>Pseudomonadota</taxon>
        <taxon>Gammaproteobacteria</taxon>
        <taxon>Enterobacterales</taxon>
        <taxon>Yersiniaceae</taxon>
        <taxon>Yersinia</taxon>
    </lineage>
</organism>
<comment type="subcellular location">
    <subcellularLocation>
        <location evidence="1 7">Periplasm</location>
    </subcellularLocation>
</comment>
<comment type="similarity">
    <text evidence="2 7">Belongs to the FlgA family.</text>
</comment>
<dbReference type="InterPro" id="IPR017585">
    <property type="entry name" value="SAF_FlgA"/>
</dbReference>
<accession>A0AAI8ZRM3</accession>
<gene>
    <name evidence="9" type="ORF">ERS008524_02402</name>
</gene>
<evidence type="ECO:0000256" key="5">
    <source>
        <dbReference type="ARBA" id="ARBA00022764"/>
    </source>
</evidence>
<dbReference type="Gene3D" id="3.90.1210.10">
    <property type="entry name" value="Antifreeze-like/N-acetylneuraminic acid synthase C-terminal domain"/>
    <property type="match status" value="1"/>
</dbReference>
<sequence>MYFRFIRNLYLLTVGFYLPMSSASDAMLPLEERIRMMVTDKYKSVGEYAPKLASLMLVSDKQLEAICSNPELSFSGQTQRFSGNLTVLAKCGAKRHFVRVNVKTTGRYWVAKQTIQPGQPIKMSDMEERDGSLDNLASDLIFAPQQITDKIPTRMIKAGQPFTASQLRKQWSVRTGEEISVISIGSGFQIVTVGKALDNAALNDTLRFRTGYGQLLSGKVTGPKQVTIKMKN</sequence>
<evidence type="ECO:0000259" key="8">
    <source>
        <dbReference type="SMART" id="SM00858"/>
    </source>
</evidence>
<evidence type="ECO:0000256" key="3">
    <source>
        <dbReference type="ARBA" id="ARBA00014754"/>
    </source>
</evidence>
<name>A0AAI8ZRM3_YERFR</name>
<dbReference type="Gene3D" id="2.30.30.760">
    <property type="match status" value="1"/>
</dbReference>
<feature type="signal peptide" evidence="7">
    <location>
        <begin position="1"/>
        <end position="26"/>
    </location>
</feature>
<evidence type="ECO:0000256" key="1">
    <source>
        <dbReference type="ARBA" id="ARBA00004418"/>
    </source>
</evidence>
<keyword evidence="9" id="KW-0969">Cilium</keyword>
<dbReference type="EMBL" id="CGCB01000014">
    <property type="protein sequence ID" value="CFR02755.1"/>
    <property type="molecule type" value="Genomic_DNA"/>
</dbReference>
<dbReference type="GO" id="GO:0044780">
    <property type="term" value="P:bacterial-type flagellum assembly"/>
    <property type="evidence" value="ECO:0007669"/>
    <property type="project" value="InterPro"/>
</dbReference>
<keyword evidence="5 7" id="KW-0574">Periplasm</keyword>
<dbReference type="Pfam" id="PF13144">
    <property type="entry name" value="ChapFlgA"/>
    <property type="match status" value="1"/>
</dbReference>
<dbReference type="GO" id="GO:0042597">
    <property type="term" value="C:periplasmic space"/>
    <property type="evidence" value="ECO:0007669"/>
    <property type="project" value="UniProtKB-SubCell"/>
</dbReference>
<keyword evidence="4 7" id="KW-0732">Signal</keyword>
<dbReference type="NCBIfam" id="TIGR03170">
    <property type="entry name" value="flgA_cterm"/>
    <property type="match status" value="1"/>
</dbReference>
<dbReference type="SMART" id="SM00858">
    <property type="entry name" value="SAF"/>
    <property type="match status" value="1"/>
</dbReference>
<dbReference type="AlphaFoldDB" id="A0AAI8ZRM3"/>
<evidence type="ECO:0000313" key="9">
    <source>
        <dbReference type="EMBL" id="CFR02755.1"/>
    </source>
</evidence>
<keyword evidence="9" id="KW-0282">Flagellum</keyword>
<evidence type="ECO:0000256" key="7">
    <source>
        <dbReference type="RuleBase" id="RU362063"/>
    </source>
</evidence>
<feature type="domain" description="SAF" evidence="8">
    <location>
        <begin position="106"/>
        <end position="168"/>
    </location>
</feature>
<evidence type="ECO:0000256" key="2">
    <source>
        <dbReference type="ARBA" id="ARBA00010474"/>
    </source>
</evidence>
<comment type="function">
    <text evidence="6 7">Involved in the assembly process of the P-ring formation. It may associate with FlgF on the rod constituting a structure essential for the P-ring assembly or may act as a modulator protein for the P-ring assembly.</text>
</comment>
<dbReference type="PANTHER" id="PTHR36307:SF1">
    <property type="entry name" value="FLAGELLA BASAL BODY P-RING FORMATION PROTEIN FLGA"/>
    <property type="match status" value="1"/>
</dbReference>
<proteinExistence type="inferred from homology"/>
<comment type="caution">
    <text evidence="9">The sequence shown here is derived from an EMBL/GenBank/DDBJ whole genome shotgun (WGS) entry which is preliminary data.</text>
</comment>
<dbReference type="PANTHER" id="PTHR36307">
    <property type="entry name" value="FLAGELLA BASAL BODY P-RING FORMATION PROTEIN FLGA"/>
    <property type="match status" value="1"/>
</dbReference>
<evidence type="ECO:0000256" key="4">
    <source>
        <dbReference type="ARBA" id="ARBA00022729"/>
    </source>
</evidence>